<dbReference type="PROSITE" id="PS51482">
    <property type="entry name" value="DEGV"/>
    <property type="match status" value="1"/>
</dbReference>
<accession>R1CXR2</accession>
<dbReference type="AlphaFoldDB" id="R1CXR2"/>
<dbReference type="OrthoDB" id="9780216at2"/>
<proteinExistence type="predicted"/>
<dbReference type="Pfam" id="PF02645">
    <property type="entry name" value="DegV"/>
    <property type="match status" value="1"/>
</dbReference>
<protein>
    <submittedName>
        <fullName evidence="2">DegV family protein</fullName>
    </submittedName>
</protein>
<evidence type="ECO:0000313" key="2">
    <source>
        <dbReference type="EMBL" id="EOD01394.1"/>
    </source>
</evidence>
<dbReference type="InterPro" id="IPR043168">
    <property type="entry name" value="DegV_C"/>
</dbReference>
<dbReference type="PANTHER" id="PTHR33434:SF2">
    <property type="entry name" value="FATTY ACID-BINDING PROTEIN TM_1468"/>
    <property type="match status" value="1"/>
</dbReference>
<reference evidence="2 3" key="1">
    <citation type="journal article" date="2015" name="Geomicrobiol. J.">
        <title>Caldisalinibacter kiritimatiensis gen. nov., sp. nov., a moderately thermohalophilic thiosulfate-reducing bacterium from a hypersaline microbial mat.</title>
        <authorList>
            <person name="Ben Hania W."/>
            <person name="Joseph M."/>
            <person name="Fiebig A."/>
            <person name="Bunk B."/>
            <person name="Klenk H.-P."/>
            <person name="Fardeau M.-L."/>
            <person name="Spring S."/>
        </authorList>
    </citation>
    <scope>NUCLEOTIDE SEQUENCE [LARGE SCALE GENOMIC DNA]</scope>
    <source>
        <strain evidence="2 3">L21-TH-D2</strain>
    </source>
</reference>
<dbReference type="PANTHER" id="PTHR33434">
    <property type="entry name" value="DEGV DOMAIN-CONTAINING PROTEIN DR_1986-RELATED"/>
    <property type="match status" value="1"/>
</dbReference>
<sequence length="275" mass="30271">MANIKIITDSTAYIEKEYAENNGIGIVPLSINFEGNTNKEGFPGEFKDFYNKLVATKDFPTTSQPAIGEFVKVFEEEVKKGNEVIAILISEKLSGTYNTAVTAANMVAPEKISVIDSETTVSNLRLLVQQANELAKEGKMRKEILNIINEQKKKSGINLTVETLEYLKRGGRLSGKQALVGNVLNIKPIIALIDGKLESISKVRGKKRAIKKMISNIPEVVESISVCHILNKEEAEKIKNKLKEKFPNAKISIDEIGPVIGSHLGPKALGICYSW</sequence>
<dbReference type="InterPro" id="IPR050270">
    <property type="entry name" value="DegV_domain_contain"/>
</dbReference>
<keyword evidence="1" id="KW-0446">Lipid-binding</keyword>
<dbReference type="EMBL" id="ARZA01000064">
    <property type="protein sequence ID" value="EOD01394.1"/>
    <property type="molecule type" value="Genomic_DNA"/>
</dbReference>
<keyword evidence="3" id="KW-1185">Reference proteome</keyword>
<dbReference type="GO" id="GO:0008289">
    <property type="term" value="F:lipid binding"/>
    <property type="evidence" value="ECO:0007669"/>
    <property type="project" value="UniProtKB-KW"/>
</dbReference>
<gene>
    <name evidence="2" type="ORF">L21TH_0540</name>
</gene>
<dbReference type="InterPro" id="IPR003797">
    <property type="entry name" value="DegV"/>
</dbReference>
<comment type="caution">
    <text evidence="2">The sequence shown here is derived from an EMBL/GenBank/DDBJ whole genome shotgun (WGS) entry which is preliminary data.</text>
</comment>
<dbReference type="NCBIfam" id="TIGR00762">
    <property type="entry name" value="DegV"/>
    <property type="match status" value="1"/>
</dbReference>
<evidence type="ECO:0000256" key="1">
    <source>
        <dbReference type="ARBA" id="ARBA00023121"/>
    </source>
</evidence>
<dbReference type="Proteomes" id="UP000013378">
    <property type="component" value="Unassembled WGS sequence"/>
</dbReference>
<evidence type="ECO:0000313" key="3">
    <source>
        <dbReference type="Proteomes" id="UP000013378"/>
    </source>
</evidence>
<name>R1CXR2_9FIRM</name>
<dbReference type="eggNOG" id="COG1307">
    <property type="taxonomic scope" value="Bacteria"/>
</dbReference>
<dbReference type="Gene3D" id="3.30.1180.10">
    <property type="match status" value="1"/>
</dbReference>
<dbReference type="Gene3D" id="3.40.50.10170">
    <property type="match status" value="1"/>
</dbReference>
<organism evidence="2 3">
    <name type="scientific">Caldisalinibacter kiritimatiensis</name>
    <dbReference type="NCBI Taxonomy" id="1304284"/>
    <lineage>
        <taxon>Bacteria</taxon>
        <taxon>Bacillati</taxon>
        <taxon>Bacillota</taxon>
        <taxon>Tissierellia</taxon>
        <taxon>Tissierellales</taxon>
        <taxon>Thermohalobacteraceae</taxon>
        <taxon>Caldisalinibacter</taxon>
    </lineage>
</organism>
<dbReference type="RefSeq" id="WP_006308388.1">
    <property type="nucleotide sequence ID" value="NZ_ARZA01000064.1"/>
</dbReference>
<dbReference type="SUPFAM" id="SSF82549">
    <property type="entry name" value="DAK1/DegV-like"/>
    <property type="match status" value="1"/>
</dbReference>
<dbReference type="STRING" id="1304284.L21TH_0540"/>